<protein>
    <submittedName>
        <fullName evidence="2">Methyltransferase domain-containing protein</fullName>
    </submittedName>
</protein>
<reference evidence="2 3" key="1">
    <citation type="submission" date="2023-11" db="EMBL/GenBank/DDBJ databases">
        <authorList>
            <person name="Xu M."/>
            <person name="Jiang T."/>
        </authorList>
    </citation>
    <scope>NUCLEOTIDE SEQUENCE [LARGE SCALE GENOMIC DNA]</scope>
    <source>
        <strain evidence="2 3">SD</strain>
    </source>
</reference>
<dbReference type="RefSeq" id="WP_319953978.1">
    <property type="nucleotide sequence ID" value="NZ_JAXAVX010000003.1"/>
</dbReference>
<keyword evidence="2" id="KW-0489">Methyltransferase</keyword>
<dbReference type="SUPFAM" id="SSF53335">
    <property type="entry name" value="S-adenosyl-L-methionine-dependent methyltransferases"/>
    <property type="match status" value="1"/>
</dbReference>
<dbReference type="CDD" id="cd02440">
    <property type="entry name" value="AdoMet_MTases"/>
    <property type="match status" value="1"/>
</dbReference>
<feature type="domain" description="Methyltransferase type 11" evidence="1">
    <location>
        <begin position="32"/>
        <end position="124"/>
    </location>
</feature>
<name>A0ABU4VIK7_9ACTN</name>
<proteinExistence type="predicted"/>
<dbReference type="Pfam" id="PF08241">
    <property type="entry name" value="Methyltransf_11"/>
    <property type="match status" value="1"/>
</dbReference>
<dbReference type="InterPro" id="IPR029063">
    <property type="entry name" value="SAM-dependent_MTases_sf"/>
</dbReference>
<sequence>MDRIRKLYATAAEVNNETILEHVESVRGGLLVDLGCGDGAFTVEAARRAGAGRTVGIETDPAYVAAAAERGIEVRETDLGQRLPFEDGSVDGLISNQVIEHLWDTDLFLREIRRVLAPGGYVVLSTNNLASWHNVASLVLGWQPMPNHVSDEVIVGNPLNVDDHAPGSSYPMHRRIFTNRALRELAEHHGLRNEVDVTAGYYPLGRRCSRVATRLDRRHGAFLVQRYRRR</sequence>
<dbReference type="EMBL" id="JAXAVX010000003">
    <property type="protein sequence ID" value="MDX8151674.1"/>
    <property type="molecule type" value="Genomic_DNA"/>
</dbReference>
<dbReference type="GO" id="GO:0008168">
    <property type="term" value="F:methyltransferase activity"/>
    <property type="evidence" value="ECO:0007669"/>
    <property type="project" value="UniProtKB-KW"/>
</dbReference>
<dbReference type="Proteomes" id="UP001277761">
    <property type="component" value="Unassembled WGS sequence"/>
</dbReference>
<dbReference type="InterPro" id="IPR013216">
    <property type="entry name" value="Methyltransf_11"/>
</dbReference>
<evidence type="ECO:0000313" key="3">
    <source>
        <dbReference type="Proteomes" id="UP001277761"/>
    </source>
</evidence>
<organism evidence="2 3">
    <name type="scientific">Patulibacter brassicae</name>
    <dbReference type="NCBI Taxonomy" id="1705717"/>
    <lineage>
        <taxon>Bacteria</taxon>
        <taxon>Bacillati</taxon>
        <taxon>Actinomycetota</taxon>
        <taxon>Thermoleophilia</taxon>
        <taxon>Solirubrobacterales</taxon>
        <taxon>Patulibacteraceae</taxon>
        <taxon>Patulibacter</taxon>
    </lineage>
</organism>
<dbReference type="GO" id="GO:0032259">
    <property type="term" value="P:methylation"/>
    <property type="evidence" value="ECO:0007669"/>
    <property type="project" value="UniProtKB-KW"/>
</dbReference>
<gene>
    <name evidence="2" type="ORF">SK069_08730</name>
</gene>
<evidence type="ECO:0000313" key="2">
    <source>
        <dbReference type="EMBL" id="MDX8151674.1"/>
    </source>
</evidence>
<keyword evidence="3" id="KW-1185">Reference proteome</keyword>
<dbReference type="PANTHER" id="PTHR43861">
    <property type="entry name" value="TRANS-ACONITATE 2-METHYLTRANSFERASE-RELATED"/>
    <property type="match status" value="1"/>
</dbReference>
<evidence type="ECO:0000259" key="1">
    <source>
        <dbReference type="Pfam" id="PF08241"/>
    </source>
</evidence>
<accession>A0ABU4VIK7</accession>
<comment type="caution">
    <text evidence="2">The sequence shown here is derived from an EMBL/GenBank/DDBJ whole genome shotgun (WGS) entry which is preliminary data.</text>
</comment>
<keyword evidence="2" id="KW-0808">Transferase</keyword>
<dbReference type="Gene3D" id="3.40.50.150">
    <property type="entry name" value="Vaccinia Virus protein VP39"/>
    <property type="match status" value="1"/>
</dbReference>